<dbReference type="VEuPathDB" id="HostDB:ENSCPOG00000039444"/>
<protein>
    <recommendedName>
        <fullName evidence="9">Membrane spanning 4-domains A4A</fullName>
    </recommendedName>
</protein>
<feature type="transmembrane region" description="Helical" evidence="6">
    <location>
        <begin position="82"/>
        <end position="101"/>
    </location>
</feature>
<dbReference type="GeneTree" id="ENSGT00940000155376"/>
<reference evidence="7" key="3">
    <citation type="submission" date="2025-09" db="UniProtKB">
        <authorList>
            <consortium name="Ensembl"/>
        </authorList>
    </citation>
    <scope>IDENTIFICATION</scope>
    <source>
        <strain evidence="7">2N</strain>
    </source>
</reference>
<keyword evidence="3 6" id="KW-0812">Transmembrane</keyword>
<dbReference type="PANTHER" id="PTHR23320">
    <property type="entry name" value="MEMBRANE-SPANNING 4-DOMAINS SUBFAMILY A MS4A -RELATED"/>
    <property type="match status" value="1"/>
</dbReference>
<sequence>MKTLQDVEPIAPVAEPPLVWRGKPEALALHLWERRRKTFLRGKPEALGVVQIVIGLINFSFGLVFCFLIPILQNPILFNMLYWLWGSVAFIISGTLSIAAGTSTTKRLVNSSLGLNITSCVLAAVGTIIIINFLTLLSFEHQRCTYTFDKICSSTLPTVLGMESVVLIVSVLEFCIAMCLSVSGCKTTCCDPSEALLLLSTNISMEETSPEPIKECLETQPYEEIEL</sequence>
<dbReference type="FunCoup" id="A0A286Y186">
    <property type="interactions" value="409"/>
</dbReference>
<organism evidence="7 8">
    <name type="scientific">Cavia porcellus</name>
    <name type="common">Guinea pig</name>
    <dbReference type="NCBI Taxonomy" id="10141"/>
    <lineage>
        <taxon>Eukaryota</taxon>
        <taxon>Metazoa</taxon>
        <taxon>Chordata</taxon>
        <taxon>Craniata</taxon>
        <taxon>Vertebrata</taxon>
        <taxon>Euteleostomi</taxon>
        <taxon>Mammalia</taxon>
        <taxon>Eutheria</taxon>
        <taxon>Euarchontoglires</taxon>
        <taxon>Glires</taxon>
        <taxon>Rodentia</taxon>
        <taxon>Hystricomorpha</taxon>
        <taxon>Caviidae</taxon>
        <taxon>Cavia</taxon>
    </lineage>
</organism>
<keyword evidence="4 6" id="KW-1133">Transmembrane helix</keyword>
<evidence type="ECO:0000256" key="5">
    <source>
        <dbReference type="ARBA" id="ARBA00023136"/>
    </source>
</evidence>
<dbReference type="GO" id="GO:0005886">
    <property type="term" value="C:plasma membrane"/>
    <property type="evidence" value="ECO:0007669"/>
    <property type="project" value="TreeGrafter"/>
</dbReference>
<dbReference type="InterPro" id="IPR030417">
    <property type="entry name" value="MS4A"/>
</dbReference>
<evidence type="ECO:0000313" key="8">
    <source>
        <dbReference type="Proteomes" id="UP000005447"/>
    </source>
</evidence>
<dbReference type="EMBL" id="AAKN02045280">
    <property type="status" value="NOT_ANNOTATED_CDS"/>
    <property type="molecule type" value="Genomic_DNA"/>
</dbReference>
<dbReference type="PANTHER" id="PTHR23320:SF128">
    <property type="entry name" value="MEMBRANE-SPANNING 4-DOMAINS SUBFAMILY A MEMBER 4A"/>
    <property type="match status" value="1"/>
</dbReference>
<reference evidence="8" key="1">
    <citation type="journal article" date="2011" name="Nature">
        <title>A high-resolution map of human evolutionary constraint using 29 mammals.</title>
        <authorList>
            <person name="Lindblad-Toh K."/>
            <person name="Garber M."/>
            <person name="Zuk O."/>
            <person name="Lin M.F."/>
            <person name="Parker B.J."/>
            <person name="Washietl S."/>
            <person name="Kheradpour P."/>
            <person name="Ernst J."/>
            <person name="Jordan G."/>
            <person name="Mauceli E."/>
            <person name="Ward L.D."/>
            <person name="Lowe C.B."/>
            <person name="Holloway A.K."/>
            <person name="Clamp M."/>
            <person name="Gnerre S."/>
            <person name="Alfoldi J."/>
            <person name="Beal K."/>
            <person name="Chang J."/>
            <person name="Clawson H."/>
            <person name="Cuff J."/>
            <person name="Di Palma F."/>
            <person name="Fitzgerald S."/>
            <person name="Flicek P."/>
            <person name="Guttman M."/>
            <person name="Hubisz M.J."/>
            <person name="Jaffe D.B."/>
            <person name="Jungreis I."/>
            <person name="Kent W.J."/>
            <person name="Kostka D."/>
            <person name="Lara M."/>
            <person name="Martins A.L."/>
            <person name="Massingham T."/>
            <person name="Moltke I."/>
            <person name="Raney B.J."/>
            <person name="Rasmussen M.D."/>
            <person name="Robinson J."/>
            <person name="Stark A."/>
            <person name="Vilella A.J."/>
            <person name="Wen J."/>
            <person name="Xie X."/>
            <person name="Zody M.C."/>
            <person name="Baldwin J."/>
            <person name="Bloom T."/>
            <person name="Chin C.W."/>
            <person name="Heiman D."/>
            <person name="Nicol R."/>
            <person name="Nusbaum C."/>
            <person name="Young S."/>
            <person name="Wilkinson J."/>
            <person name="Worley K.C."/>
            <person name="Kovar C.L."/>
            <person name="Muzny D.M."/>
            <person name="Gibbs R.A."/>
            <person name="Cree A."/>
            <person name="Dihn H.H."/>
            <person name="Fowler G."/>
            <person name="Jhangiani S."/>
            <person name="Joshi V."/>
            <person name="Lee S."/>
            <person name="Lewis L.R."/>
            <person name="Nazareth L.V."/>
            <person name="Okwuonu G."/>
            <person name="Santibanez J."/>
            <person name="Warren W.C."/>
            <person name="Mardis E.R."/>
            <person name="Weinstock G.M."/>
            <person name="Wilson R.K."/>
            <person name="Delehaunty K."/>
            <person name="Dooling D."/>
            <person name="Fronik C."/>
            <person name="Fulton L."/>
            <person name="Fulton B."/>
            <person name="Graves T."/>
            <person name="Minx P."/>
            <person name="Sodergren E."/>
            <person name="Birney E."/>
            <person name="Margulies E.H."/>
            <person name="Herrero J."/>
            <person name="Green E.D."/>
            <person name="Haussler D."/>
            <person name="Siepel A."/>
            <person name="Goldman N."/>
            <person name="Pollard K.S."/>
            <person name="Pedersen J.S."/>
            <person name="Lander E.S."/>
            <person name="Kellis M."/>
        </authorList>
    </citation>
    <scope>NUCLEOTIDE SEQUENCE [LARGE SCALE GENOMIC DNA]</scope>
    <source>
        <strain evidence="8">2N</strain>
    </source>
</reference>
<dbReference type="AlphaFoldDB" id="A0A286Y186"/>
<dbReference type="Bgee" id="ENSCPOG00000039444">
    <property type="expression patterns" value="Expressed in endocrine gland and 2 other cell types or tissues"/>
</dbReference>
<gene>
    <name evidence="7" type="primary">LOC106026776</name>
</gene>
<comment type="subcellular location">
    <subcellularLocation>
        <location evidence="1">Membrane</location>
        <topology evidence="1">Multi-pass membrane protein</topology>
    </subcellularLocation>
</comment>
<dbReference type="KEGG" id="cpoc:106026776"/>
<evidence type="ECO:0008006" key="9">
    <source>
        <dbReference type="Google" id="ProtNLM"/>
    </source>
</evidence>
<dbReference type="InParanoid" id="A0A286Y186"/>
<evidence type="ECO:0000256" key="4">
    <source>
        <dbReference type="ARBA" id="ARBA00022989"/>
    </source>
</evidence>
<accession>A0A286Y186</accession>
<evidence type="ECO:0000256" key="1">
    <source>
        <dbReference type="ARBA" id="ARBA00004141"/>
    </source>
</evidence>
<dbReference type="OrthoDB" id="10071849at2759"/>
<evidence type="ECO:0000256" key="6">
    <source>
        <dbReference type="SAM" id="Phobius"/>
    </source>
</evidence>
<dbReference type="GO" id="GO:0005794">
    <property type="term" value="C:Golgi apparatus"/>
    <property type="evidence" value="ECO:0007669"/>
    <property type="project" value="TreeGrafter"/>
</dbReference>
<evidence type="ECO:0000256" key="3">
    <source>
        <dbReference type="ARBA" id="ARBA00022692"/>
    </source>
</evidence>
<dbReference type="Pfam" id="PF04103">
    <property type="entry name" value="CD20"/>
    <property type="match status" value="1"/>
</dbReference>
<dbReference type="InterPro" id="IPR007237">
    <property type="entry name" value="CD20-like"/>
</dbReference>
<dbReference type="GeneID" id="106026776"/>
<name>A0A286Y186_CAVPO</name>
<feature type="transmembrane region" description="Helical" evidence="6">
    <location>
        <begin position="46"/>
        <end position="70"/>
    </location>
</feature>
<comment type="similarity">
    <text evidence="2">Belongs to the MS4A family.</text>
</comment>
<evidence type="ECO:0000313" key="7">
    <source>
        <dbReference type="Ensembl" id="ENSCPOP00000031458.1"/>
    </source>
</evidence>
<keyword evidence="8" id="KW-1185">Reference proteome</keyword>
<proteinExistence type="inferred from homology"/>
<dbReference type="OMA" id="IMPSNPH"/>
<keyword evidence="5 6" id="KW-0472">Membrane</keyword>
<dbReference type="Proteomes" id="UP000005447">
    <property type="component" value="Unassembled WGS sequence"/>
</dbReference>
<reference evidence="7" key="2">
    <citation type="submission" date="2025-08" db="UniProtKB">
        <authorList>
            <consortium name="Ensembl"/>
        </authorList>
    </citation>
    <scope>IDENTIFICATION</scope>
    <source>
        <strain evidence="7">2N</strain>
    </source>
</reference>
<feature type="transmembrane region" description="Helical" evidence="6">
    <location>
        <begin position="113"/>
        <end position="139"/>
    </location>
</feature>
<evidence type="ECO:0000256" key="2">
    <source>
        <dbReference type="ARBA" id="ARBA00009565"/>
    </source>
</evidence>
<dbReference type="Ensembl" id="ENSCPOT00000047240.1">
    <property type="protein sequence ID" value="ENSCPOP00000031458.1"/>
    <property type="gene ID" value="ENSCPOG00000039444.1"/>
</dbReference>
<dbReference type="RefSeq" id="XP_013003762.1">
    <property type="nucleotide sequence ID" value="XM_013148308.3"/>
</dbReference>
<dbReference type="STRING" id="10141.ENSCPOP00000031458"/>